<feature type="disulfide bond" evidence="5">
    <location>
        <begin position="918"/>
        <end position="945"/>
    </location>
</feature>
<dbReference type="Gene3D" id="2.10.70.10">
    <property type="entry name" value="Complement Module, domain 1"/>
    <property type="match status" value="13"/>
</dbReference>
<dbReference type="SMART" id="SM00032">
    <property type="entry name" value="CCP"/>
    <property type="match status" value="14"/>
</dbReference>
<reference evidence="8" key="1">
    <citation type="submission" date="2022-03" db="EMBL/GenBank/DDBJ databases">
        <authorList>
            <person name="Martin C."/>
        </authorList>
    </citation>
    <scope>NUCLEOTIDE SEQUENCE</scope>
</reference>
<name>A0A8J1XLM4_OWEFU</name>
<dbReference type="Pfam" id="PF00084">
    <property type="entry name" value="Sushi"/>
    <property type="match status" value="11"/>
</dbReference>
<evidence type="ECO:0000256" key="2">
    <source>
        <dbReference type="ARBA" id="ARBA00022737"/>
    </source>
</evidence>
<feature type="region of interest" description="Disordered" evidence="6">
    <location>
        <begin position="1315"/>
        <end position="1357"/>
    </location>
</feature>
<comment type="caution">
    <text evidence="8">The sequence shown here is derived from an EMBL/GenBank/DDBJ whole genome shotgun (WGS) entry which is preliminary data.</text>
</comment>
<keyword evidence="3 5" id="KW-1015">Disulfide bond</keyword>
<keyword evidence="7" id="KW-1133">Transmembrane helix</keyword>
<sequence>MYCSAVGRYILLRRPGLMKLGLCDVQVFTNNNFDFSEVTCSKPEPGLNSEVYVNNGITSAYAEGSIAYYYCGSYNDFNIIDGNKTRTCASDGTWTGEPLNCKDTHMEYTDLGYDWSSYYEGGPMPWHSTFKLSCPRGSFIINPEFTLYNGVRLGIWVQTSCQSIVFDSESMLAFTEGCLNQQRCEVFDDYENVTYDDSCYSNETRDDLLDVVGAITHSCQYENTIPTFDFNISVRDTSVANDLGFLDGVPFQTCVDFNPGYFNIELTLQRHVQIHEMIISGQQEFSRSMGGRLKEFTSSPIAWAIVINDYIFPYDGTVDAWEFYSVKTGPFFIDVYRPNRTHFIHIGKNMINVIETGHQLYMVPLAEKIRYKAGDVLGLHSLETGMRTTISIIHPLRDPPHDVVESNELSCVSYNGALFDDDIDVGFVMPRVHCNVKVHFAIRAINNDPPLTMNITTYNEAIDSAPVSCDTGLLFGYGPSFSVNWTDCGNTLPTAKYINISGYSQHSFSMCHLDIYGIIDCNPVTPVDNSTIVMGEDNSTLFNATYLSICDEGFETINGTTSQVVTCSSEGRWLGALNCQRIDCMQPILLPNMDPVDSNKTLFLDVMTVSCSTGYEIDANISDQNITCMANKTWQPLLQVCSIIHCDVPNITDASIVQPNISTSYLSEVTFECNPGYRFMTNISNITCQANKTWTEYPICLRKDCGPIPIVESAIYTNEQNSTLFESIVDYICFEGYDMVGVNTTLVIPENAISIRCAEDGVWEVPPACTIKNCSWIPPIEDAKITYMNETTTFQSTAEVQCDIGYSLNGSTPMECLSSGLWSQAPVCLIKDCGQIPGLVNGSASWNSTVYNSTIAYECDTGYTLQGLDFIQCLETGIWDTPPYCEINDCSNITKINNTKIDLLNNATVYQSIVLFECDYGYDMSGGNISECLANSTWYPAFPECIIADCGPPPNISDAFIVHPNGTILTTFGEQVQYVCSVGYNLLHNDTIECQANHNWTNGPTCERVDCGEGLVDNSVVANITVPEGFGNTTFDTVIMFECDYGFKLIGNETTQCESTGNWSMLPECVLIHCESPKNISNGKILGNNLNTNITYDFDIVDAEIVYECDTGYSMNGNDTIICQDSGNWTEHPVCEINDCGRPNVPNNAAWVNGTDMNNTFYLAEWIYTCIDGYIDLRNGSLTCGANGNWTDVPYSTCRYIDCGPDELQYGNVTLLDGRTSFGARIEYECHIGHDMYGSSSAECILENNTFTGVWAPLSPVCQVQECDMFTVADGNVSAVYDVYMERWLEELYQQHITDTDIVSTVLPTLDISGSGSTSSGDWSGSASGNGSKYAELSSGSWSGENENDPHVESGSGDFYTEDIVSSGIREDSWDLTTVMDTDDSFEIGNQSPMLNEQNLTDIINNFTKSYTLKPVFGTIVEVTCIDDYVAYNDIARARCGVNGVWTNIPVCVPALVMEMIRKEKAAEKAENPSDHPQQQDKPNSPSGISISEDTRKTSSEPPNTSTFATTWFDIFAEPKTTVQITTVTSEPSTAQSTTDYYYDQTTALPIVKYERVKKIIIPPEEAKQATSVASPWLFVLIGGFFFVFLTDVPTYVVQIKKAIGHIKSYMAYKAHQAKIANRNNKIGSIDMES</sequence>
<dbReference type="PROSITE" id="PS50923">
    <property type="entry name" value="SUSHI"/>
    <property type="match status" value="13"/>
</dbReference>
<accession>A0A8J1XLM4</accession>
<feature type="compositionally biased region" description="Polar residues" evidence="6">
    <location>
        <begin position="1475"/>
        <end position="1492"/>
    </location>
</feature>
<comment type="caution">
    <text evidence="5">Lacks conserved residue(s) required for the propagation of feature annotation.</text>
</comment>
<evidence type="ECO:0000313" key="9">
    <source>
        <dbReference type="Proteomes" id="UP000749559"/>
    </source>
</evidence>
<dbReference type="CDD" id="cd00033">
    <property type="entry name" value="CCP"/>
    <property type="match status" value="10"/>
</dbReference>
<evidence type="ECO:0000256" key="3">
    <source>
        <dbReference type="ARBA" id="ARBA00023157"/>
    </source>
</evidence>
<proteinExistence type="predicted"/>
<dbReference type="PANTHER" id="PTHR19325">
    <property type="entry name" value="COMPLEMENT COMPONENT-RELATED SUSHI DOMAIN-CONTAINING"/>
    <property type="match status" value="1"/>
</dbReference>
<feature type="compositionally biased region" description="Low complexity" evidence="6">
    <location>
        <begin position="1315"/>
        <end position="1332"/>
    </location>
</feature>
<dbReference type="InterPro" id="IPR035976">
    <property type="entry name" value="Sushi/SCR/CCP_sf"/>
</dbReference>
<gene>
    <name evidence="8" type="ORF">OFUS_LOCUS4082</name>
</gene>
<evidence type="ECO:0000256" key="1">
    <source>
        <dbReference type="ARBA" id="ARBA00022659"/>
    </source>
</evidence>
<feature type="transmembrane region" description="Helical" evidence="7">
    <location>
        <begin position="1577"/>
        <end position="1598"/>
    </location>
</feature>
<dbReference type="EMBL" id="CAIIXF020000002">
    <property type="protein sequence ID" value="CAH1776958.1"/>
    <property type="molecule type" value="Genomic_DNA"/>
</dbReference>
<keyword evidence="4" id="KW-0325">Glycoprotein</keyword>
<keyword evidence="1 5" id="KW-0768">Sushi</keyword>
<dbReference type="InterPro" id="IPR000436">
    <property type="entry name" value="Sushi_SCR_CCP_dom"/>
</dbReference>
<dbReference type="OrthoDB" id="6159920at2759"/>
<evidence type="ECO:0000256" key="7">
    <source>
        <dbReference type="SAM" id="Phobius"/>
    </source>
</evidence>
<feature type="disulfide bond" evidence="5">
    <location>
        <begin position="673"/>
        <end position="700"/>
    </location>
</feature>
<dbReference type="Proteomes" id="UP000749559">
    <property type="component" value="Unassembled WGS sequence"/>
</dbReference>
<keyword evidence="7" id="KW-0472">Membrane</keyword>
<evidence type="ECO:0000313" key="8">
    <source>
        <dbReference type="EMBL" id="CAH1776958.1"/>
    </source>
</evidence>
<evidence type="ECO:0000256" key="6">
    <source>
        <dbReference type="SAM" id="MobiDB-lite"/>
    </source>
</evidence>
<keyword evidence="9" id="KW-1185">Reference proteome</keyword>
<protein>
    <submittedName>
        <fullName evidence="8">Uncharacterized protein</fullName>
    </submittedName>
</protein>
<organism evidence="8 9">
    <name type="scientific">Owenia fusiformis</name>
    <name type="common">Polychaete worm</name>
    <dbReference type="NCBI Taxonomy" id="6347"/>
    <lineage>
        <taxon>Eukaryota</taxon>
        <taxon>Metazoa</taxon>
        <taxon>Spiralia</taxon>
        <taxon>Lophotrochozoa</taxon>
        <taxon>Annelida</taxon>
        <taxon>Polychaeta</taxon>
        <taxon>Sedentaria</taxon>
        <taxon>Canalipalpata</taxon>
        <taxon>Sabellida</taxon>
        <taxon>Oweniida</taxon>
        <taxon>Oweniidae</taxon>
        <taxon>Owenia</taxon>
    </lineage>
</organism>
<dbReference type="SUPFAM" id="SSF57535">
    <property type="entry name" value="Complement control module/SCR domain"/>
    <property type="match status" value="14"/>
</dbReference>
<feature type="region of interest" description="Disordered" evidence="6">
    <location>
        <begin position="1466"/>
        <end position="1507"/>
    </location>
</feature>
<keyword evidence="2" id="KW-0677">Repeat</keyword>
<dbReference type="PANTHER" id="PTHR19325:SF560">
    <property type="entry name" value="SUSHI, VON WILLEBRAND FACTOR TYPE A, EGF AND PENTRAXIN DOMAIN-CONTAINING PROTEIN 1"/>
    <property type="match status" value="1"/>
</dbReference>
<evidence type="ECO:0000256" key="5">
    <source>
        <dbReference type="PROSITE-ProRule" id="PRU00302"/>
    </source>
</evidence>
<dbReference type="InterPro" id="IPR050350">
    <property type="entry name" value="Compl-Cell_Adhes-Reg"/>
</dbReference>
<keyword evidence="7" id="KW-0812">Transmembrane</keyword>
<evidence type="ECO:0000256" key="4">
    <source>
        <dbReference type="ARBA" id="ARBA00023180"/>
    </source>
</evidence>